<reference evidence="1 2" key="1">
    <citation type="submission" date="2018-02" db="EMBL/GenBank/DDBJ databases">
        <title>Genomic Encyclopedia of Archaeal and Bacterial Type Strains, Phase II (KMG-II): from individual species to whole genera.</title>
        <authorList>
            <person name="Goeker M."/>
        </authorList>
    </citation>
    <scope>NUCLEOTIDE SEQUENCE [LARGE SCALE GENOMIC DNA]</scope>
    <source>
        <strain evidence="1 2">DSM 16809</strain>
    </source>
</reference>
<protein>
    <recommendedName>
        <fullName evidence="3">Lipoprotein</fullName>
    </recommendedName>
</protein>
<dbReference type="PROSITE" id="PS51257">
    <property type="entry name" value="PROKAR_LIPOPROTEIN"/>
    <property type="match status" value="1"/>
</dbReference>
<sequence length="192" mass="21994">MKQIITITLLLLFISCKTDSKKPVVEKSVKTEKVKKELIFPNDFLGIYKGNLVNTTSNGLEDIPMEFHLLATTDSLKYDYKIFYGTEREERAYTLIQTGNKNIYELDENNGIILPIAQSRNTLFSTYEVAGNLINNSEVFYEDRMDFMITMSSLENKEETGESAGYKVNSYPILVMQQATLYKVEVELHNGK</sequence>
<accession>A0A2S6INC0</accession>
<gene>
    <name evidence="1" type="ORF">LY01_01291</name>
</gene>
<comment type="caution">
    <text evidence="1">The sequence shown here is derived from an EMBL/GenBank/DDBJ whole genome shotgun (WGS) entry which is preliminary data.</text>
</comment>
<dbReference type="AlphaFoldDB" id="A0A2S6INC0"/>
<organism evidence="1 2">
    <name type="scientific">Nonlabens xylanidelens</name>
    <dbReference type="NCBI Taxonomy" id="191564"/>
    <lineage>
        <taxon>Bacteria</taxon>
        <taxon>Pseudomonadati</taxon>
        <taxon>Bacteroidota</taxon>
        <taxon>Flavobacteriia</taxon>
        <taxon>Flavobacteriales</taxon>
        <taxon>Flavobacteriaceae</taxon>
        <taxon>Nonlabens</taxon>
    </lineage>
</organism>
<dbReference type="RefSeq" id="WP_104514995.1">
    <property type="nucleotide sequence ID" value="NZ_MQVW01000002.1"/>
</dbReference>
<dbReference type="EMBL" id="PTJE01000002">
    <property type="protein sequence ID" value="PPK95698.1"/>
    <property type="molecule type" value="Genomic_DNA"/>
</dbReference>
<dbReference type="Proteomes" id="UP000239002">
    <property type="component" value="Unassembled WGS sequence"/>
</dbReference>
<evidence type="ECO:0000313" key="2">
    <source>
        <dbReference type="Proteomes" id="UP000239002"/>
    </source>
</evidence>
<name>A0A2S6INC0_9FLAO</name>
<evidence type="ECO:0008006" key="3">
    <source>
        <dbReference type="Google" id="ProtNLM"/>
    </source>
</evidence>
<proteinExistence type="predicted"/>
<evidence type="ECO:0000313" key="1">
    <source>
        <dbReference type="EMBL" id="PPK95698.1"/>
    </source>
</evidence>
<keyword evidence="2" id="KW-1185">Reference proteome</keyword>
<dbReference type="OrthoDB" id="671386at2"/>